<keyword evidence="4" id="KW-1185">Reference proteome</keyword>
<feature type="chain" id="PRO_5045535569" description="ATP/GTP-binding protein" evidence="2">
    <location>
        <begin position="34"/>
        <end position="248"/>
    </location>
</feature>
<feature type="region of interest" description="Disordered" evidence="1">
    <location>
        <begin position="47"/>
        <end position="95"/>
    </location>
</feature>
<dbReference type="EMBL" id="JBHSON010000042">
    <property type="protein sequence ID" value="MFC5749479.1"/>
    <property type="molecule type" value="Genomic_DNA"/>
</dbReference>
<evidence type="ECO:0000313" key="3">
    <source>
        <dbReference type="EMBL" id="MFC5749479.1"/>
    </source>
</evidence>
<gene>
    <name evidence="3" type="ORF">ACFPZN_27985</name>
</gene>
<evidence type="ECO:0000313" key="4">
    <source>
        <dbReference type="Proteomes" id="UP001596074"/>
    </source>
</evidence>
<name>A0ABW1A1X5_9ACTN</name>
<feature type="signal peptide" evidence="2">
    <location>
        <begin position="1"/>
        <end position="33"/>
    </location>
</feature>
<keyword evidence="2" id="KW-0732">Signal</keyword>
<feature type="compositionally biased region" description="Gly residues" evidence="1">
    <location>
        <begin position="52"/>
        <end position="87"/>
    </location>
</feature>
<dbReference type="RefSeq" id="WP_378285200.1">
    <property type="nucleotide sequence ID" value="NZ_JBHSON010000042.1"/>
</dbReference>
<protein>
    <recommendedName>
        <fullName evidence="5">ATP/GTP-binding protein</fullName>
    </recommendedName>
</protein>
<evidence type="ECO:0000256" key="2">
    <source>
        <dbReference type="SAM" id="SignalP"/>
    </source>
</evidence>
<sequence length="248" mass="24643">MPHHPHPRLKVLAGASLVGALAVPFLTAAHANAAPCGSPGNLVCFPESDGSQSGGGGGTGGGGSGGGGGGIPTLGGDDQGLGVGGGPAAPPAAAPPATIDLAERARVEAPYPVPTAHTAPADKTYVRMRTALWVDGFQTVSTPPISAGDQLVQATATPRSVRWELGETTLDCNGPGRPNSTECGHTYNRSSASAPGGAYRITATITWSVSWTCQGGECDAPGGDLADMSMTSPPTPLVVGEIQTNTRS</sequence>
<dbReference type="Proteomes" id="UP001596074">
    <property type="component" value="Unassembled WGS sequence"/>
</dbReference>
<evidence type="ECO:0000256" key="1">
    <source>
        <dbReference type="SAM" id="MobiDB-lite"/>
    </source>
</evidence>
<evidence type="ECO:0008006" key="5">
    <source>
        <dbReference type="Google" id="ProtNLM"/>
    </source>
</evidence>
<organism evidence="3 4">
    <name type="scientific">Actinomadura rugatobispora</name>
    <dbReference type="NCBI Taxonomy" id="1994"/>
    <lineage>
        <taxon>Bacteria</taxon>
        <taxon>Bacillati</taxon>
        <taxon>Actinomycetota</taxon>
        <taxon>Actinomycetes</taxon>
        <taxon>Streptosporangiales</taxon>
        <taxon>Thermomonosporaceae</taxon>
        <taxon>Actinomadura</taxon>
    </lineage>
</organism>
<proteinExistence type="predicted"/>
<comment type="caution">
    <text evidence="3">The sequence shown here is derived from an EMBL/GenBank/DDBJ whole genome shotgun (WGS) entry which is preliminary data.</text>
</comment>
<accession>A0ABW1A1X5</accession>
<reference evidence="4" key="1">
    <citation type="journal article" date="2019" name="Int. J. Syst. Evol. Microbiol.">
        <title>The Global Catalogue of Microorganisms (GCM) 10K type strain sequencing project: providing services to taxonomists for standard genome sequencing and annotation.</title>
        <authorList>
            <consortium name="The Broad Institute Genomics Platform"/>
            <consortium name="The Broad Institute Genome Sequencing Center for Infectious Disease"/>
            <person name="Wu L."/>
            <person name="Ma J."/>
        </authorList>
    </citation>
    <scope>NUCLEOTIDE SEQUENCE [LARGE SCALE GENOMIC DNA]</scope>
    <source>
        <strain evidence="4">KCTC 42087</strain>
    </source>
</reference>